<evidence type="ECO:0000259" key="3">
    <source>
        <dbReference type="PROSITE" id="PS50222"/>
    </source>
</evidence>
<reference evidence="4 5" key="1">
    <citation type="submission" date="2015-05" db="EMBL/GenBank/DDBJ databases">
        <title>Genome sequencing and analysis of members of genus Stenotrophomonas.</title>
        <authorList>
            <person name="Patil P.P."/>
            <person name="Midha S."/>
            <person name="Patil P.B."/>
        </authorList>
    </citation>
    <scope>NUCLEOTIDE SEQUENCE [LARGE SCALE GENOMIC DNA]</scope>
    <source>
        <strain evidence="4 5">DSM 18929</strain>
    </source>
</reference>
<dbReference type="Pfam" id="PF13202">
    <property type="entry name" value="EF-hand_5"/>
    <property type="match status" value="2"/>
</dbReference>
<dbReference type="PROSITE" id="PS00018">
    <property type="entry name" value="EF_HAND_1"/>
    <property type="match status" value="1"/>
</dbReference>
<dbReference type="AlphaFoldDB" id="A0A0R0C4R5"/>
<feature type="signal peptide" evidence="2">
    <location>
        <begin position="1"/>
        <end position="26"/>
    </location>
</feature>
<dbReference type="Proteomes" id="UP000050864">
    <property type="component" value="Unassembled WGS sequence"/>
</dbReference>
<accession>A0A0R0C4R5</accession>
<evidence type="ECO:0000313" key="4">
    <source>
        <dbReference type="EMBL" id="KRG64166.1"/>
    </source>
</evidence>
<evidence type="ECO:0000256" key="1">
    <source>
        <dbReference type="SAM" id="MobiDB-lite"/>
    </source>
</evidence>
<feature type="compositionally biased region" description="Low complexity" evidence="1">
    <location>
        <begin position="27"/>
        <end position="49"/>
    </location>
</feature>
<dbReference type="GO" id="GO:0005509">
    <property type="term" value="F:calcium ion binding"/>
    <property type="evidence" value="ECO:0007669"/>
    <property type="project" value="InterPro"/>
</dbReference>
<comment type="caution">
    <text evidence="4">The sequence shown here is derived from an EMBL/GenBank/DDBJ whole genome shotgun (WGS) entry which is preliminary data.</text>
</comment>
<dbReference type="EMBL" id="LDJI01000016">
    <property type="protein sequence ID" value="KRG64166.1"/>
    <property type="molecule type" value="Genomic_DNA"/>
</dbReference>
<dbReference type="PROSITE" id="PS50222">
    <property type="entry name" value="EF_HAND_2"/>
    <property type="match status" value="1"/>
</dbReference>
<dbReference type="OrthoDB" id="6310942at2"/>
<sequence>MTLRNRTPLFALVALVGSALALPAMAQDAQDQAATQAQTAEQAQGASAADGGGQSWASVDTDGDGSISKAESQANAGLAQVFDDADADKDGKLTQEEYRVYAAKAQK</sequence>
<proteinExistence type="predicted"/>
<name>A0A0R0C4R5_9GAMM</name>
<dbReference type="RefSeq" id="WP_057633330.1">
    <property type="nucleotide sequence ID" value="NZ_LDJI01000016.1"/>
</dbReference>
<organism evidence="4 5">
    <name type="scientific">Stenotrophomonas humi</name>
    <dbReference type="NCBI Taxonomy" id="405444"/>
    <lineage>
        <taxon>Bacteria</taxon>
        <taxon>Pseudomonadati</taxon>
        <taxon>Pseudomonadota</taxon>
        <taxon>Gammaproteobacteria</taxon>
        <taxon>Lysobacterales</taxon>
        <taxon>Lysobacteraceae</taxon>
        <taxon>Stenotrophomonas</taxon>
    </lineage>
</organism>
<protein>
    <recommendedName>
        <fullName evidence="3">EF-hand domain-containing protein</fullName>
    </recommendedName>
</protein>
<dbReference type="PATRIC" id="fig|405444.3.peg.797"/>
<dbReference type="InterPro" id="IPR011992">
    <property type="entry name" value="EF-hand-dom_pair"/>
</dbReference>
<evidence type="ECO:0000256" key="2">
    <source>
        <dbReference type="SAM" id="SignalP"/>
    </source>
</evidence>
<keyword evidence="2" id="KW-0732">Signal</keyword>
<dbReference type="SUPFAM" id="SSF47473">
    <property type="entry name" value="EF-hand"/>
    <property type="match status" value="1"/>
</dbReference>
<feature type="domain" description="EF-hand" evidence="3">
    <location>
        <begin position="73"/>
        <end position="107"/>
    </location>
</feature>
<evidence type="ECO:0000313" key="5">
    <source>
        <dbReference type="Proteomes" id="UP000050864"/>
    </source>
</evidence>
<keyword evidence="5" id="KW-1185">Reference proteome</keyword>
<feature type="region of interest" description="Disordered" evidence="1">
    <location>
        <begin position="27"/>
        <end position="74"/>
    </location>
</feature>
<dbReference type="InterPro" id="IPR018247">
    <property type="entry name" value="EF_Hand_1_Ca_BS"/>
</dbReference>
<dbReference type="STRING" id="405444.ABB26_08935"/>
<gene>
    <name evidence="4" type="ORF">ABB26_08935</name>
</gene>
<dbReference type="Gene3D" id="1.10.238.10">
    <property type="entry name" value="EF-hand"/>
    <property type="match status" value="1"/>
</dbReference>
<feature type="chain" id="PRO_5006393509" description="EF-hand domain-containing protein" evidence="2">
    <location>
        <begin position="27"/>
        <end position="107"/>
    </location>
</feature>
<dbReference type="InterPro" id="IPR002048">
    <property type="entry name" value="EF_hand_dom"/>
</dbReference>